<keyword evidence="2" id="KW-1185">Reference proteome</keyword>
<dbReference type="RefSeq" id="WP_206986768.1">
    <property type="nucleotide sequence ID" value="NZ_JAFLQZ010000025.1"/>
</dbReference>
<name>A0A939F161_9BACT</name>
<gene>
    <name evidence="1" type="ORF">J0X19_23055</name>
</gene>
<sequence length="89" mass="10232">MFCQHGDRNGKRSPWLLLVFDTSNKATSRRIQQARRAGELRELLPRVYTSDLTTDPALLVRRHWLPLLSHLYPDPVISHRSGLDAQPTS</sequence>
<dbReference type="EMBL" id="JAFLQZ010000025">
    <property type="protein sequence ID" value="MBO0360857.1"/>
    <property type="molecule type" value="Genomic_DNA"/>
</dbReference>
<evidence type="ECO:0000313" key="2">
    <source>
        <dbReference type="Proteomes" id="UP000664144"/>
    </source>
</evidence>
<dbReference type="Proteomes" id="UP000664144">
    <property type="component" value="Unassembled WGS sequence"/>
</dbReference>
<proteinExistence type="predicted"/>
<evidence type="ECO:0000313" key="1">
    <source>
        <dbReference type="EMBL" id="MBO0360857.1"/>
    </source>
</evidence>
<reference evidence="1" key="1">
    <citation type="submission" date="2021-03" db="EMBL/GenBank/DDBJ databases">
        <authorList>
            <person name="Kim M.K."/>
        </authorList>
    </citation>
    <scope>NUCLEOTIDE SEQUENCE</scope>
    <source>
        <strain evidence="1">BT186</strain>
    </source>
</reference>
<organism evidence="1 2">
    <name type="scientific">Hymenobacter telluris</name>
    <dbReference type="NCBI Taxonomy" id="2816474"/>
    <lineage>
        <taxon>Bacteria</taxon>
        <taxon>Pseudomonadati</taxon>
        <taxon>Bacteroidota</taxon>
        <taxon>Cytophagia</taxon>
        <taxon>Cytophagales</taxon>
        <taxon>Hymenobacteraceae</taxon>
        <taxon>Hymenobacter</taxon>
    </lineage>
</organism>
<protein>
    <submittedName>
        <fullName evidence="1">Uncharacterized protein</fullName>
    </submittedName>
</protein>
<comment type="caution">
    <text evidence="1">The sequence shown here is derived from an EMBL/GenBank/DDBJ whole genome shotgun (WGS) entry which is preliminary data.</text>
</comment>
<dbReference type="AlphaFoldDB" id="A0A939F161"/>
<accession>A0A939F161</accession>